<comment type="similarity">
    <text evidence="11">Belongs to the Thz kinase family.</text>
</comment>
<dbReference type="RefSeq" id="WP_126814304.1">
    <property type="nucleotide sequence ID" value="NZ_NGKC01000012.1"/>
</dbReference>
<feature type="binding site" evidence="11">
    <location>
        <position position="160"/>
    </location>
    <ligand>
        <name>ATP</name>
        <dbReference type="ChEBI" id="CHEBI:30616"/>
    </ligand>
</feature>
<dbReference type="PRINTS" id="PR01099">
    <property type="entry name" value="HYETHTZKNASE"/>
</dbReference>
<keyword evidence="13" id="KW-1185">Reference proteome</keyword>
<comment type="caution">
    <text evidence="12">The sequence shown here is derived from an EMBL/GenBank/DDBJ whole genome shotgun (WGS) entry which is preliminary data.</text>
</comment>
<comment type="function">
    <text evidence="11">Catalyzes the phosphorylation of the hydroxyl group of 4-methyl-5-beta-hydroxyethylthiazole (THZ).</text>
</comment>
<evidence type="ECO:0000313" key="12">
    <source>
        <dbReference type="EMBL" id="RSU10471.1"/>
    </source>
</evidence>
<dbReference type="CDD" id="cd01170">
    <property type="entry name" value="THZ_kinase"/>
    <property type="match status" value="1"/>
</dbReference>
<evidence type="ECO:0000256" key="5">
    <source>
        <dbReference type="ARBA" id="ARBA00022723"/>
    </source>
</evidence>
<comment type="pathway">
    <text evidence="3 11">Cofactor biosynthesis; thiamine diphosphate biosynthesis; 4-methyl-5-(2-phosphoethyl)-thiazole from 5-(2-hydroxyethyl)-4-methylthiazole: step 1/1.</text>
</comment>
<dbReference type="Gene3D" id="3.40.1190.20">
    <property type="match status" value="1"/>
</dbReference>
<dbReference type="InterPro" id="IPR029056">
    <property type="entry name" value="Ribokinase-like"/>
</dbReference>
<evidence type="ECO:0000313" key="13">
    <source>
        <dbReference type="Proteomes" id="UP000286773"/>
    </source>
</evidence>
<gene>
    <name evidence="11" type="primary">thiM</name>
    <name evidence="12" type="ORF">CBF27_10700</name>
</gene>
<accession>A0A430AQR7</accession>
<dbReference type="GO" id="GO:0005524">
    <property type="term" value="F:ATP binding"/>
    <property type="evidence" value="ECO:0007669"/>
    <property type="project" value="UniProtKB-UniRule"/>
</dbReference>
<evidence type="ECO:0000256" key="1">
    <source>
        <dbReference type="ARBA" id="ARBA00001771"/>
    </source>
</evidence>
<dbReference type="OrthoDB" id="9778146at2"/>
<dbReference type="GO" id="GO:0009228">
    <property type="term" value="P:thiamine biosynthetic process"/>
    <property type="evidence" value="ECO:0007669"/>
    <property type="project" value="UniProtKB-KW"/>
</dbReference>
<dbReference type="InterPro" id="IPR000417">
    <property type="entry name" value="Hyethyz_kinase"/>
</dbReference>
<keyword evidence="9 11" id="KW-0460">Magnesium</keyword>
<dbReference type="NCBIfam" id="NF006830">
    <property type="entry name" value="PRK09355.1"/>
    <property type="match status" value="1"/>
</dbReference>
<proteinExistence type="inferred from homology"/>
<feature type="binding site" evidence="11">
    <location>
        <position position="38"/>
    </location>
    <ligand>
        <name>substrate</name>
    </ligand>
</feature>
<organism evidence="12 13">
    <name type="scientific">Vagococcus acidifermentans</name>
    <dbReference type="NCBI Taxonomy" id="564710"/>
    <lineage>
        <taxon>Bacteria</taxon>
        <taxon>Bacillati</taxon>
        <taxon>Bacillota</taxon>
        <taxon>Bacilli</taxon>
        <taxon>Lactobacillales</taxon>
        <taxon>Enterococcaceae</taxon>
        <taxon>Vagococcus</taxon>
    </lineage>
</organism>
<evidence type="ECO:0000256" key="11">
    <source>
        <dbReference type="HAMAP-Rule" id="MF_00228"/>
    </source>
</evidence>
<protein>
    <recommendedName>
        <fullName evidence="11">Hydroxyethylthiazole kinase</fullName>
        <ecNumber evidence="11">2.7.1.50</ecNumber>
    </recommendedName>
    <alternativeName>
        <fullName evidence="11">4-methyl-5-beta-hydroxyethylthiazole kinase</fullName>
        <shortName evidence="11">TH kinase</shortName>
        <shortName evidence="11">Thz kinase</shortName>
    </alternativeName>
</protein>
<keyword evidence="7 11" id="KW-0418">Kinase</keyword>
<comment type="cofactor">
    <cofactor evidence="2 11">
        <name>Mg(2+)</name>
        <dbReference type="ChEBI" id="CHEBI:18420"/>
    </cofactor>
</comment>
<dbReference type="Pfam" id="PF02110">
    <property type="entry name" value="HK"/>
    <property type="match status" value="1"/>
</dbReference>
<dbReference type="EC" id="2.7.1.50" evidence="11"/>
<reference evidence="12 13" key="1">
    <citation type="submission" date="2017-05" db="EMBL/GenBank/DDBJ databases">
        <title>Vagococcus spp. assemblies.</title>
        <authorList>
            <person name="Gulvik C.A."/>
        </authorList>
    </citation>
    <scope>NUCLEOTIDE SEQUENCE [LARGE SCALE GENOMIC DNA]</scope>
    <source>
        <strain evidence="12 13">LMG 24798</strain>
    </source>
</reference>
<dbReference type="PIRSF" id="PIRSF000513">
    <property type="entry name" value="Thz_kinase"/>
    <property type="match status" value="1"/>
</dbReference>
<dbReference type="GO" id="GO:0000287">
    <property type="term" value="F:magnesium ion binding"/>
    <property type="evidence" value="ECO:0007669"/>
    <property type="project" value="UniProtKB-UniRule"/>
</dbReference>
<keyword evidence="4 11" id="KW-0808">Transferase</keyword>
<dbReference type="SUPFAM" id="SSF53613">
    <property type="entry name" value="Ribokinase-like"/>
    <property type="match status" value="1"/>
</dbReference>
<dbReference type="EMBL" id="NGKC01000012">
    <property type="protein sequence ID" value="RSU10471.1"/>
    <property type="molecule type" value="Genomic_DNA"/>
</dbReference>
<evidence type="ECO:0000256" key="9">
    <source>
        <dbReference type="ARBA" id="ARBA00022842"/>
    </source>
</evidence>
<evidence type="ECO:0000256" key="4">
    <source>
        <dbReference type="ARBA" id="ARBA00022679"/>
    </source>
</evidence>
<keyword evidence="6 11" id="KW-0547">Nucleotide-binding</keyword>
<evidence type="ECO:0000256" key="3">
    <source>
        <dbReference type="ARBA" id="ARBA00004868"/>
    </source>
</evidence>
<keyword evidence="5 11" id="KW-0479">Metal-binding</keyword>
<feature type="binding site" evidence="11">
    <location>
        <position position="114"/>
    </location>
    <ligand>
        <name>ATP</name>
        <dbReference type="ChEBI" id="CHEBI:30616"/>
    </ligand>
</feature>
<dbReference type="Proteomes" id="UP000286773">
    <property type="component" value="Unassembled WGS sequence"/>
</dbReference>
<evidence type="ECO:0000256" key="2">
    <source>
        <dbReference type="ARBA" id="ARBA00001946"/>
    </source>
</evidence>
<dbReference type="GO" id="GO:0009229">
    <property type="term" value="P:thiamine diphosphate biosynthetic process"/>
    <property type="evidence" value="ECO:0007669"/>
    <property type="project" value="UniProtKB-UniRule"/>
</dbReference>
<evidence type="ECO:0000256" key="7">
    <source>
        <dbReference type="ARBA" id="ARBA00022777"/>
    </source>
</evidence>
<comment type="catalytic activity">
    <reaction evidence="1 11">
        <text>5-(2-hydroxyethyl)-4-methylthiazole + ATP = 4-methyl-5-(2-phosphooxyethyl)-thiazole + ADP + H(+)</text>
        <dbReference type="Rhea" id="RHEA:24212"/>
        <dbReference type="ChEBI" id="CHEBI:15378"/>
        <dbReference type="ChEBI" id="CHEBI:17957"/>
        <dbReference type="ChEBI" id="CHEBI:30616"/>
        <dbReference type="ChEBI" id="CHEBI:58296"/>
        <dbReference type="ChEBI" id="CHEBI:456216"/>
        <dbReference type="EC" id="2.7.1.50"/>
    </reaction>
</comment>
<dbReference type="HAMAP" id="MF_00228">
    <property type="entry name" value="Thz_kinase"/>
    <property type="match status" value="1"/>
</dbReference>
<sequence>MSLQLIRKRAPLIHNITNYVAANYSANGLLAVGASPIMADAPEEAADITAISDGLLINLGTLSQSSIDAFMRSGKKANELGIPVLFDPVGAGASEYRRQTAQNVLTAMRLSCIRCNAGELAALADVQWESRGVDAGSGTMDIATVADALATACHCLVVVTGEADYLTDGTAHKWIVGGSKRIESVTAIGCLLSSLCTAALTIDGTPFDLLAGTLTDYKRVIERAIAGGKNLGDVQIDVLNQLEIMSGGMC</sequence>
<dbReference type="AlphaFoldDB" id="A0A430AQR7"/>
<name>A0A430AQR7_9ENTE</name>
<evidence type="ECO:0000256" key="6">
    <source>
        <dbReference type="ARBA" id="ARBA00022741"/>
    </source>
</evidence>
<feature type="binding site" evidence="11">
    <location>
        <position position="187"/>
    </location>
    <ligand>
        <name>substrate</name>
    </ligand>
</feature>
<keyword evidence="10 11" id="KW-0784">Thiamine biosynthesis</keyword>
<evidence type="ECO:0000256" key="10">
    <source>
        <dbReference type="ARBA" id="ARBA00022977"/>
    </source>
</evidence>
<evidence type="ECO:0000256" key="8">
    <source>
        <dbReference type="ARBA" id="ARBA00022840"/>
    </source>
</evidence>
<dbReference type="UniPathway" id="UPA00060">
    <property type="reaction ID" value="UER00139"/>
</dbReference>
<keyword evidence="8 11" id="KW-0067">ATP-binding</keyword>
<dbReference type="GO" id="GO:0004417">
    <property type="term" value="F:hydroxyethylthiazole kinase activity"/>
    <property type="evidence" value="ECO:0007669"/>
    <property type="project" value="UniProtKB-UniRule"/>
</dbReference>